<feature type="domain" description="OBG-type G" evidence="3">
    <location>
        <begin position="9"/>
        <end position="182"/>
    </location>
</feature>
<dbReference type="Proteomes" id="UP000034075">
    <property type="component" value="Unassembled WGS sequence"/>
</dbReference>
<sequence length="182" mass="20011">MSVKRSHSLSLGIVGLPNSGKSTIFNALTKLTVPAENFPFCTIDKNVGVVEIPDEKLGRMSAYFNAKKIVPSAMTFVDIAGLVKGASKGEGLGNQFLSHIRETDVIMYVLRAFESKEIVHVYERVNPVEDFEIVQAELIFKDIEVVEKKIATVNKMARIGNADAALEMNILEKIQKEGVNSV</sequence>
<dbReference type="Gene3D" id="1.10.150.300">
    <property type="entry name" value="TGS-like domain"/>
    <property type="match status" value="1"/>
</dbReference>
<dbReference type="SUPFAM" id="SSF52540">
    <property type="entry name" value="P-loop containing nucleoside triphosphate hydrolases"/>
    <property type="match status" value="1"/>
</dbReference>
<keyword evidence="1" id="KW-0547">Nucleotide-binding</keyword>
<dbReference type="InterPro" id="IPR031167">
    <property type="entry name" value="G_OBG"/>
</dbReference>
<keyword evidence="2" id="KW-0460">Magnesium</keyword>
<feature type="non-terminal residue" evidence="4">
    <location>
        <position position="182"/>
    </location>
</feature>
<dbReference type="InterPro" id="IPR023192">
    <property type="entry name" value="TGS-like_dom_sf"/>
</dbReference>
<dbReference type="Pfam" id="PF01926">
    <property type="entry name" value="MMR_HSR1"/>
    <property type="match status" value="1"/>
</dbReference>
<dbReference type="GO" id="GO:0005737">
    <property type="term" value="C:cytoplasm"/>
    <property type="evidence" value="ECO:0007669"/>
    <property type="project" value="TreeGrafter"/>
</dbReference>
<protein>
    <submittedName>
        <fullName evidence="4">GTP-binding protein YchF</fullName>
    </submittedName>
</protein>
<evidence type="ECO:0000256" key="1">
    <source>
        <dbReference type="ARBA" id="ARBA00022741"/>
    </source>
</evidence>
<dbReference type="InterPro" id="IPR006073">
    <property type="entry name" value="GTP-bd"/>
</dbReference>
<organism evidence="4 5">
    <name type="scientific">candidate division WS6 bacterium GW2011_GWC2_36_7</name>
    <dbReference type="NCBI Taxonomy" id="1619091"/>
    <lineage>
        <taxon>Bacteria</taxon>
        <taxon>Candidatus Dojkabacteria</taxon>
    </lineage>
</organism>
<dbReference type="PATRIC" id="fig|1619091.4.peg.624"/>
<evidence type="ECO:0000313" key="4">
    <source>
        <dbReference type="EMBL" id="KKQ10774.1"/>
    </source>
</evidence>
<proteinExistence type="predicted"/>
<dbReference type="GO" id="GO:0005525">
    <property type="term" value="F:GTP binding"/>
    <property type="evidence" value="ECO:0007669"/>
    <property type="project" value="InterPro"/>
</dbReference>
<gene>
    <name evidence="4" type="ORF">US24_C0057G0007</name>
</gene>
<dbReference type="PRINTS" id="PR00326">
    <property type="entry name" value="GTP1OBG"/>
</dbReference>
<evidence type="ECO:0000313" key="5">
    <source>
        <dbReference type="Proteomes" id="UP000034075"/>
    </source>
</evidence>
<name>A0A0G0HF90_9BACT</name>
<dbReference type="Gene3D" id="3.40.50.300">
    <property type="entry name" value="P-loop containing nucleotide triphosphate hydrolases"/>
    <property type="match status" value="1"/>
</dbReference>
<dbReference type="InterPro" id="IPR012675">
    <property type="entry name" value="Beta-grasp_dom_sf"/>
</dbReference>
<dbReference type="Gene3D" id="3.10.20.30">
    <property type="match status" value="1"/>
</dbReference>
<dbReference type="PANTHER" id="PTHR23305">
    <property type="entry name" value="OBG GTPASE FAMILY"/>
    <property type="match status" value="1"/>
</dbReference>
<dbReference type="PROSITE" id="PS51710">
    <property type="entry name" value="G_OBG"/>
    <property type="match status" value="1"/>
</dbReference>
<reference evidence="4 5" key="1">
    <citation type="journal article" date="2015" name="Nature">
        <title>rRNA introns, odd ribosomes, and small enigmatic genomes across a large radiation of phyla.</title>
        <authorList>
            <person name="Brown C.T."/>
            <person name="Hug L.A."/>
            <person name="Thomas B.C."/>
            <person name="Sharon I."/>
            <person name="Castelle C.J."/>
            <person name="Singh A."/>
            <person name="Wilkins M.J."/>
            <person name="Williams K.H."/>
            <person name="Banfield J.F."/>
        </authorList>
    </citation>
    <scope>NUCLEOTIDE SEQUENCE [LARGE SCALE GENOMIC DNA]</scope>
</reference>
<evidence type="ECO:0000259" key="3">
    <source>
        <dbReference type="PROSITE" id="PS51710"/>
    </source>
</evidence>
<dbReference type="PANTHER" id="PTHR23305:SF18">
    <property type="entry name" value="OBG-TYPE G DOMAIN-CONTAINING PROTEIN"/>
    <property type="match status" value="1"/>
</dbReference>
<accession>A0A0G0HF90</accession>
<comment type="caution">
    <text evidence="4">The sequence shown here is derived from an EMBL/GenBank/DDBJ whole genome shotgun (WGS) entry which is preliminary data.</text>
</comment>
<dbReference type="GO" id="GO:0016887">
    <property type="term" value="F:ATP hydrolysis activity"/>
    <property type="evidence" value="ECO:0007669"/>
    <property type="project" value="TreeGrafter"/>
</dbReference>
<dbReference type="EMBL" id="LBSF01000057">
    <property type="protein sequence ID" value="KKQ10774.1"/>
    <property type="molecule type" value="Genomic_DNA"/>
</dbReference>
<evidence type="ECO:0000256" key="2">
    <source>
        <dbReference type="ARBA" id="ARBA00022842"/>
    </source>
</evidence>
<dbReference type="InterPro" id="IPR027417">
    <property type="entry name" value="P-loop_NTPase"/>
</dbReference>
<dbReference type="AlphaFoldDB" id="A0A0G0HF90"/>